<dbReference type="InterPro" id="IPR000212">
    <property type="entry name" value="DNA_helicase_UvrD/REP"/>
</dbReference>
<feature type="binding site" evidence="10">
    <location>
        <begin position="93"/>
        <end position="100"/>
    </location>
    <ligand>
        <name>ATP</name>
        <dbReference type="ChEBI" id="CHEBI:30616"/>
    </ligand>
</feature>
<dbReference type="InterPro" id="IPR013986">
    <property type="entry name" value="DExx_box_DNA_helicase_dom_sf"/>
</dbReference>
<dbReference type="CDD" id="cd18807">
    <property type="entry name" value="SF1_C_UvrD"/>
    <property type="match status" value="1"/>
</dbReference>
<dbReference type="Gene3D" id="3.40.50.300">
    <property type="entry name" value="P-loop containing nucleotide triphosphate hydrolases"/>
    <property type="match status" value="2"/>
</dbReference>
<dbReference type="EC" id="5.6.2.4" evidence="11"/>
<dbReference type="GO" id="GO:0003678">
    <property type="term" value="F:DNA helicase activity"/>
    <property type="evidence" value="ECO:0007669"/>
    <property type="project" value="UniProtKB-EC"/>
</dbReference>
<feature type="domain" description="UvrD-like helicase ATP-binding" evidence="13">
    <location>
        <begin position="72"/>
        <end position="377"/>
    </location>
</feature>
<keyword evidence="6 11" id="KW-0238">DNA-binding</keyword>
<dbReference type="InterPro" id="IPR005751">
    <property type="entry name" value="ATP-dep_DNA_helicase_PcrA"/>
</dbReference>
<proteinExistence type="inferred from homology"/>
<dbReference type="EMBL" id="JBHFAB010000006">
    <property type="protein sequence ID" value="MFC1417088.1"/>
    <property type="molecule type" value="Genomic_DNA"/>
</dbReference>
<keyword evidence="3 10" id="KW-0378">Hydrolase</keyword>
<comment type="caution">
    <text evidence="15">The sequence shown here is derived from an EMBL/GenBank/DDBJ whole genome shotgun (WGS) entry which is preliminary data.</text>
</comment>
<keyword evidence="5 10" id="KW-0067">ATP-binding</keyword>
<dbReference type="RefSeq" id="WP_380534886.1">
    <property type="nucleotide sequence ID" value="NZ_JBHFAB010000006.1"/>
</dbReference>
<evidence type="ECO:0000256" key="7">
    <source>
        <dbReference type="ARBA" id="ARBA00023235"/>
    </source>
</evidence>
<evidence type="ECO:0000256" key="10">
    <source>
        <dbReference type="PROSITE-ProRule" id="PRU00560"/>
    </source>
</evidence>
<comment type="catalytic activity">
    <reaction evidence="8">
        <text>Couples ATP hydrolysis with the unwinding of duplex DNA by translocating in the 3'-5' direction.</text>
        <dbReference type="EC" id="5.6.2.4"/>
    </reaction>
</comment>
<dbReference type="Pfam" id="PF13361">
    <property type="entry name" value="UvrD_C"/>
    <property type="match status" value="1"/>
</dbReference>
<evidence type="ECO:0000256" key="3">
    <source>
        <dbReference type="ARBA" id="ARBA00022801"/>
    </source>
</evidence>
<accession>A0ABV6VU48</accession>
<evidence type="ECO:0000256" key="9">
    <source>
        <dbReference type="ARBA" id="ARBA00048988"/>
    </source>
</evidence>
<feature type="compositionally biased region" description="Gly residues" evidence="12">
    <location>
        <begin position="770"/>
        <end position="788"/>
    </location>
</feature>
<dbReference type="Gene3D" id="1.10.10.160">
    <property type="match status" value="1"/>
</dbReference>
<evidence type="ECO:0000256" key="11">
    <source>
        <dbReference type="RuleBase" id="RU364053"/>
    </source>
</evidence>
<sequence>MSSLFDDIPLPGLGGSAAAGSFAEPAPQDDAPYEEEIPADLFTGNFDAPPPRDAHYRDGAPRPVLDPAALLDGMNPQQREAVVHAGSPLLIVAGAGSGKTRVLTHRIAYLLGARRVQPGEILAITFTNKAAGEMRERVEDLVGPRAKAMWVSTFHSACVRILRRESKLLGFTSSFSIYDSADSQRLMALCCRDLDLDPKQFPPKSFTAKISNLKNELIDEETFAARAENPMERKLADAYNLYQRRLREANALDFDDIIMTTVHLLQAFPAVAESYRRRFRHILVDEYQDTNHAQYMLVRELSGGAAGSAPKLTADGDLVNPAAAGLAAVPPAELCVVGDADQSIYAFRGATIRNILDFEEDYPNATTILLEQNYRSTQTILSAANSVIERNTNRRAKNLWTAGADGELITAYVADDEHGEAQFVADEVDRLTDAGHARPGDVAVFYRTNAQSRVFEEVFIRTGLPYKVVGGVRFYERREVRDVLAYLRILANPEDTVPLRRILNVPKRGIGDRAEAMIDALAQRERISFAEALRRADEAYGMAARSLNAVKKFNDLLEKLRGVVESGAGPAAVLEAVLTETGYLAELQSSTDPQDETRVENLQELAAVALEFEQEEAAAEAVAPDADADPDAEPVATGLAGFLERVALVADSDQIPDDDADGESKGVVTLMTLHTAKGLEFPVVFLTGMEDGVFPHMRTFGQAKELEEERRLAYVGLTRARERLYLSRAVLRSAWGQPSYNPASRFLEEIPPQLVNEKRTAAAAGAPSVRGGGFGGSSGTGGGFGGGKRSLAPAGWGKSGGRGIKERPVVSLAVGDRVTHDRFGLGTVVAVGGPADDAKATIDFGAEGTKQLLLRYAPVEKL</sequence>
<feature type="domain" description="UvrD-like helicase C-terminal" evidence="14">
    <location>
        <begin position="378"/>
        <end position="678"/>
    </location>
</feature>
<dbReference type="PROSITE" id="PS51217">
    <property type="entry name" value="UVRD_HELICASE_CTER"/>
    <property type="match status" value="1"/>
</dbReference>
<feature type="region of interest" description="Disordered" evidence="12">
    <location>
        <begin position="761"/>
        <end position="800"/>
    </location>
</feature>
<keyword evidence="2 10" id="KW-0547">Nucleotide-binding</keyword>
<evidence type="ECO:0000256" key="8">
    <source>
        <dbReference type="ARBA" id="ARBA00034617"/>
    </source>
</evidence>
<organism evidence="15 16">
    <name type="scientific">Streptacidiphilus cavernicola</name>
    <dbReference type="NCBI Taxonomy" id="3342716"/>
    <lineage>
        <taxon>Bacteria</taxon>
        <taxon>Bacillati</taxon>
        <taxon>Actinomycetota</taxon>
        <taxon>Actinomycetes</taxon>
        <taxon>Kitasatosporales</taxon>
        <taxon>Streptomycetaceae</taxon>
        <taxon>Streptacidiphilus</taxon>
    </lineage>
</organism>
<evidence type="ECO:0000256" key="6">
    <source>
        <dbReference type="ARBA" id="ARBA00023125"/>
    </source>
</evidence>
<comment type="similarity">
    <text evidence="1 11">Belongs to the helicase family. UvrD subfamily.</text>
</comment>
<evidence type="ECO:0000256" key="5">
    <source>
        <dbReference type="ARBA" id="ARBA00022840"/>
    </source>
</evidence>
<evidence type="ECO:0000313" key="16">
    <source>
        <dbReference type="Proteomes" id="UP001592531"/>
    </source>
</evidence>
<keyword evidence="7" id="KW-0413">Isomerase</keyword>
<evidence type="ECO:0000256" key="1">
    <source>
        <dbReference type="ARBA" id="ARBA00009922"/>
    </source>
</evidence>
<dbReference type="NCBIfam" id="TIGR01073">
    <property type="entry name" value="pcrA"/>
    <property type="match status" value="1"/>
</dbReference>
<dbReference type="InterPro" id="IPR014016">
    <property type="entry name" value="UvrD-like_ATP-bd"/>
</dbReference>
<protein>
    <recommendedName>
        <fullName evidence="11">ATP-dependent DNA helicase</fullName>
        <ecNumber evidence="11">5.6.2.4</ecNumber>
    </recommendedName>
</protein>
<comment type="catalytic activity">
    <reaction evidence="9 11">
        <text>ATP + H2O = ADP + phosphate + H(+)</text>
        <dbReference type="Rhea" id="RHEA:13065"/>
        <dbReference type="ChEBI" id="CHEBI:15377"/>
        <dbReference type="ChEBI" id="CHEBI:15378"/>
        <dbReference type="ChEBI" id="CHEBI:30616"/>
        <dbReference type="ChEBI" id="CHEBI:43474"/>
        <dbReference type="ChEBI" id="CHEBI:456216"/>
        <dbReference type="EC" id="5.6.2.4"/>
    </reaction>
</comment>
<dbReference type="InterPro" id="IPR027417">
    <property type="entry name" value="P-loop_NTPase"/>
</dbReference>
<dbReference type="Pfam" id="PF00580">
    <property type="entry name" value="UvrD-helicase"/>
    <property type="match status" value="1"/>
</dbReference>
<dbReference type="SUPFAM" id="SSF52540">
    <property type="entry name" value="P-loop containing nucleoside triphosphate hydrolases"/>
    <property type="match status" value="1"/>
</dbReference>
<dbReference type="Proteomes" id="UP001592531">
    <property type="component" value="Unassembled WGS sequence"/>
</dbReference>
<keyword evidence="16" id="KW-1185">Reference proteome</keyword>
<dbReference type="PROSITE" id="PS51198">
    <property type="entry name" value="UVRD_HELICASE_ATP_BIND"/>
    <property type="match status" value="1"/>
</dbReference>
<evidence type="ECO:0000313" key="15">
    <source>
        <dbReference type="EMBL" id="MFC1417088.1"/>
    </source>
</evidence>
<reference evidence="15 16" key="1">
    <citation type="submission" date="2024-09" db="EMBL/GenBank/DDBJ databases">
        <authorList>
            <person name="Lee S.D."/>
        </authorList>
    </citation>
    <scope>NUCLEOTIDE SEQUENCE [LARGE SCALE GENOMIC DNA]</scope>
    <source>
        <strain evidence="15 16">N8-3</strain>
    </source>
</reference>
<evidence type="ECO:0000259" key="13">
    <source>
        <dbReference type="PROSITE" id="PS51198"/>
    </source>
</evidence>
<dbReference type="Pfam" id="PF21196">
    <property type="entry name" value="PcrA_UvrD_tudor"/>
    <property type="match status" value="1"/>
</dbReference>
<evidence type="ECO:0000256" key="4">
    <source>
        <dbReference type="ARBA" id="ARBA00022806"/>
    </source>
</evidence>
<dbReference type="PANTHER" id="PTHR11070">
    <property type="entry name" value="UVRD / RECB / PCRA DNA HELICASE FAMILY MEMBER"/>
    <property type="match status" value="1"/>
</dbReference>
<dbReference type="CDD" id="cd17932">
    <property type="entry name" value="DEXQc_UvrD"/>
    <property type="match status" value="1"/>
</dbReference>
<evidence type="ECO:0000256" key="12">
    <source>
        <dbReference type="SAM" id="MobiDB-lite"/>
    </source>
</evidence>
<evidence type="ECO:0000259" key="14">
    <source>
        <dbReference type="PROSITE" id="PS51217"/>
    </source>
</evidence>
<dbReference type="PANTHER" id="PTHR11070:SF2">
    <property type="entry name" value="ATP-DEPENDENT DNA HELICASE SRS2"/>
    <property type="match status" value="1"/>
</dbReference>
<name>A0ABV6VU48_9ACTN</name>
<gene>
    <name evidence="15" type="primary">pcrA</name>
    <name evidence="15" type="ORF">ACEZDE_10575</name>
</gene>
<dbReference type="GO" id="GO:0016787">
    <property type="term" value="F:hydrolase activity"/>
    <property type="evidence" value="ECO:0007669"/>
    <property type="project" value="UniProtKB-KW"/>
</dbReference>
<dbReference type="Gene3D" id="1.10.486.10">
    <property type="entry name" value="PCRA, domain 4"/>
    <property type="match status" value="1"/>
</dbReference>
<evidence type="ECO:0000256" key="2">
    <source>
        <dbReference type="ARBA" id="ARBA00022741"/>
    </source>
</evidence>
<dbReference type="InterPro" id="IPR014017">
    <property type="entry name" value="DNA_helicase_UvrD-like_C"/>
</dbReference>
<keyword evidence="4 10" id="KW-0347">Helicase</keyword>